<keyword evidence="2" id="KW-1185">Reference proteome</keyword>
<name>A0ACB8CFY7_DERSI</name>
<protein>
    <submittedName>
        <fullName evidence="1">Uncharacterized protein</fullName>
    </submittedName>
</protein>
<dbReference type="EMBL" id="CM023476">
    <property type="protein sequence ID" value="KAH7941606.1"/>
    <property type="molecule type" value="Genomic_DNA"/>
</dbReference>
<accession>A0ACB8CFY7</accession>
<organism evidence="1 2">
    <name type="scientific">Dermacentor silvarum</name>
    <name type="common">Tick</name>
    <dbReference type="NCBI Taxonomy" id="543639"/>
    <lineage>
        <taxon>Eukaryota</taxon>
        <taxon>Metazoa</taxon>
        <taxon>Ecdysozoa</taxon>
        <taxon>Arthropoda</taxon>
        <taxon>Chelicerata</taxon>
        <taxon>Arachnida</taxon>
        <taxon>Acari</taxon>
        <taxon>Parasitiformes</taxon>
        <taxon>Ixodida</taxon>
        <taxon>Ixodoidea</taxon>
        <taxon>Ixodidae</taxon>
        <taxon>Rhipicephalinae</taxon>
        <taxon>Dermacentor</taxon>
    </lineage>
</organism>
<evidence type="ECO:0000313" key="2">
    <source>
        <dbReference type="Proteomes" id="UP000821865"/>
    </source>
</evidence>
<gene>
    <name evidence="1" type="ORF">HPB49_015328</name>
</gene>
<proteinExistence type="predicted"/>
<comment type="caution">
    <text evidence="1">The sequence shown here is derived from an EMBL/GenBank/DDBJ whole genome shotgun (WGS) entry which is preliminary data.</text>
</comment>
<dbReference type="Proteomes" id="UP000821865">
    <property type="component" value="Chromosome 7"/>
</dbReference>
<sequence>MQAKEEDAPSLPQHGPHGVAATGLYAQPVQPTALGAAYPAGSVQPDLANAYCPLPPLPVPDAVCLPSNQGFYAPAPLPGLSRAASAPGAALPADVPDEQWGVDAAAGLVVPDFDRPQKDEPRGRLAGVTPERGSGPDWLFCLFVTLAMLLLILAALVYLTYRKALRFCGSSSLKIAAENQWFSSSGSESSPQPPPHQSQAFGSCSMSPFSTIHSEPGSNASKTVDEAALVAASAREACGDDAGDVQYCDLWDTGPATVALQLLRAENQRKKSPTPAQATPAEGRASSADEMARQRHIYEAAFDLSVKQRVPDQGLDQMAQSPVLHLPGLQQQLRAGPLHPVSSSSSSSGVSVIPGRKRGTTRQPSLQDACYPKPPPHQGSSCSTSASSSVQQQPAPTPRGSSSSGCGKFPFLLPCSGQGLAFKQASVADKSIYQNLPLPRSPISENPPPPPPVAPIGAVAIKRSVHAGVKVCPSESVRRARHGGHRNEGEPMALAPRAAQ</sequence>
<evidence type="ECO:0000313" key="1">
    <source>
        <dbReference type="EMBL" id="KAH7941606.1"/>
    </source>
</evidence>
<reference evidence="1" key="1">
    <citation type="submission" date="2020-05" db="EMBL/GenBank/DDBJ databases">
        <title>Large-scale comparative analyses of tick genomes elucidate their genetic diversity and vector capacities.</title>
        <authorList>
            <person name="Jia N."/>
            <person name="Wang J."/>
            <person name="Shi W."/>
            <person name="Du L."/>
            <person name="Sun Y."/>
            <person name="Zhan W."/>
            <person name="Jiang J."/>
            <person name="Wang Q."/>
            <person name="Zhang B."/>
            <person name="Ji P."/>
            <person name="Sakyi L.B."/>
            <person name="Cui X."/>
            <person name="Yuan T."/>
            <person name="Jiang B."/>
            <person name="Yang W."/>
            <person name="Lam T.T.-Y."/>
            <person name="Chang Q."/>
            <person name="Ding S."/>
            <person name="Wang X."/>
            <person name="Zhu J."/>
            <person name="Ruan X."/>
            <person name="Zhao L."/>
            <person name="Wei J."/>
            <person name="Que T."/>
            <person name="Du C."/>
            <person name="Cheng J."/>
            <person name="Dai P."/>
            <person name="Han X."/>
            <person name="Huang E."/>
            <person name="Gao Y."/>
            <person name="Liu J."/>
            <person name="Shao H."/>
            <person name="Ye R."/>
            <person name="Li L."/>
            <person name="Wei W."/>
            <person name="Wang X."/>
            <person name="Wang C."/>
            <person name="Yang T."/>
            <person name="Huo Q."/>
            <person name="Li W."/>
            <person name="Guo W."/>
            <person name="Chen H."/>
            <person name="Zhou L."/>
            <person name="Ni X."/>
            <person name="Tian J."/>
            <person name="Zhou Y."/>
            <person name="Sheng Y."/>
            <person name="Liu T."/>
            <person name="Pan Y."/>
            <person name="Xia L."/>
            <person name="Li J."/>
            <person name="Zhao F."/>
            <person name="Cao W."/>
        </authorList>
    </citation>
    <scope>NUCLEOTIDE SEQUENCE</scope>
    <source>
        <strain evidence="1">Dsil-2018</strain>
    </source>
</reference>